<name>A0A4V4HBP6_DENBC</name>
<sequence length="356" mass="39461">MGTFTFEETSAFDVEIALLVPIVSGSLALTVFGFYIFLFGLSTYFLLKHQIIPRRQLHLLWTTSLFVISSFGALINVAHHVMDTVVIYNTLRTQDPDQFIAYSSKNKAQTIMIWIADSILIHRCYIVWGSRKWIILLSVLASIAMNGEFEFLLFDMHSDIEPTSAGMSIKGSTDATIEANFQLLLKGTDYTLKYKYANAVFNLVLTLVIAGRIWFIGTKTQVLMGYSQQSHIICNKYKTIFAVSLEAGIVYPISLILHAAITGNTNKISIPVDLAPTAIQLAGIAPTLIIVRTCLGKSMTEATARSHSTAPSLEYVDTQNRSNDRLSFRAHVNGIGQIDSNSDIQFGNDKSTRLAV</sequence>
<feature type="transmembrane region" description="Helical" evidence="1">
    <location>
        <begin position="274"/>
        <end position="295"/>
    </location>
</feature>
<dbReference type="AlphaFoldDB" id="A0A4V4HBP6"/>
<keyword evidence="1" id="KW-0812">Transmembrane</keyword>
<dbReference type="EMBL" id="ML179937">
    <property type="protein sequence ID" value="THU80135.1"/>
    <property type="molecule type" value="Genomic_DNA"/>
</dbReference>
<keyword evidence="1" id="KW-1133">Transmembrane helix</keyword>
<evidence type="ECO:0000313" key="2">
    <source>
        <dbReference type="EMBL" id="THU80135.1"/>
    </source>
</evidence>
<keyword evidence="3" id="KW-1185">Reference proteome</keyword>
<reference evidence="2 3" key="1">
    <citation type="journal article" date="2019" name="Nat. Ecol. Evol.">
        <title>Megaphylogeny resolves global patterns of mushroom evolution.</title>
        <authorList>
            <person name="Varga T."/>
            <person name="Krizsan K."/>
            <person name="Foldi C."/>
            <person name="Dima B."/>
            <person name="Sanchez-Garcia M."/>
            <person name="Sanchez-Ramirez S."/>
            <person name="Szollosi G.J."/>
            <person name="Szarkandi J.G."/>
            <person name="Papp V."/>
            <person name="Albert L."/>
            <person name="Andreopoulos W."/>
            <person name="Angelini C."/>
            <person name="Antonin V."/>
            <person name="Barry K.W."/>
            <person name="Bougher N.L."/>
            <person name="Buchanan P."/>
            <person name="Buyck B."/>
            <person name="Bense V."/>
            <person name="Catcheside P."/>
            <person name="Chovatia M."/>
            <person name="Cooper J."/>
            <person name="Damon W."/>
            <person name="Desjardin D."/>
            <person name="Finy P."/>
            <person name="Geml J."/>
            <person name="Haridas S."/>
            <person name="Hughes K."/>
            <person name="Justo A."/>
            <person name="Karasinski D."/>
            <person name="Kautmanova I."/>
            <person name="Kiss B."/>
            <person name="Kocsube S."/>
            <person name="Kotiranta H."/>
            <person name="LaButti K.M."/>
            <person name="Lechner B.E."/>
            <person name="Liimatainen K."/>
            <person name="Lipzen A."/>
            <person name="Lukacs Z."/>
            <person name="Mihaltcheva S."/>
            <person name="Morgado L.N."/>
            <person name="Niskanen T."/>
            <person name="Noordeloos M.E."/>
            <person name="Ohm R.A."/>
            <person name="Ortiz-Santana B."/>
            <person name="Ovrebo C."/>
            <person name="Racz N."/>
            <person name="Riley R."/>
            <person name="Savchenko A."/>
            <person name="Shiryaev A."/>
            <person name="Soop K."/>
            <person name="Spirin V."/>
            <person name="Szebenyi C."/>
            <person name="Tomsovsky M."/>
            <person name="Tulloss R.E."/>
            <person name="Uehling J."/>
            <person name="Grigoriev I.V."/>
            <person name="Vagvolgyi C."/>
            <person name="Papp T."/>
            <person name="Martin F.M."/>
            <person name="Miettinen O."/>
            <person name="Hibbett D.S."/>
            <person name="Nagy L.G."/>
        </authorList>
    </citation>
    <scope>NUCLEOTIDE SEQUENCE [LARGE SCALE GENOMIC DNA]</scope>
    <source>
        <strain evidence="2 3">CBS 962.96</strain>
    </source>
</reference>
<feature type="transmembrane region" description="Helical" evidence="1">
    <location>
        <begin position="199"/>
        <end position="218"/>
    </location>
</feature>
<feature type="transmembrane region" description="Helical" evidence="1">
    <location>
        <begin position="239"/>
        <end position="262"/>
    </location>
</feature>
<keyword evidence="1" id="KW-0472">Membrane</keyword>
<feature type="transmembrane region" description="Helical" evidence="1">
    <location>
        <begin position="59"/>
        <end position="82"/>
    </location>
</feature>
<accession>A0A4V4HBP6</accession>
<dbReference type="OrthoDB" id="3341077at2759"/>
<feature type="transmembrane region" description="Helical" evidence="1">
    <location>
        <begin position="111"/>
        <end position="128"/>
    </location>
</feature>
<protein>
    <submittedName>
        <fullName evidence="2">Uncharacterized protein</fullName>
    </submittedName>
</protein>
<gene>
    <name evidence="2" type="ORF">K435DRAFT_810129</name>
</gene>
<organism evidence="2 3">
    <name type="scientific">Dendrothele bispora (strain CBS 962.96)</name>
    <dbReference type="NCBI Taxonomy" id="1314807"/>
    <lineage>
        <taxon>Eukaryota</taxon>
        <taxon>Fungi</taxon>
        <taxon>Dikarya</taxon>
        <taxon>Basidiomycota</taxon>
        <taxon>Agaricomycotina</taxon>
        <taxon>Agaricomycetes</taxon>
        <taxon>Agaricomycetidae</taxon>
        <taxon>Agaricales</taxon>
        <taxon>Agaricales incertae sedis</taxon>
        <taxon>Dendrothele</taxon>
    </lineage>
</organism>
<feature type="transmembrane region" description="Helical" evidence="1">
    <location>
        <begin position="135"/>
        <end position="154"/>
    </location>
</feature>
<feature type="transmembrane region" description="Helical" evidence="1">
    <location>
        <begin position="16"/>
        <end position="47"/>
    </location>
</feature>
<dbReference type="Proteomes" id="UP000297245">
    <property type="component" value="Unassembled WGS sequence"/>
</dbReference>
<evidence type="ECO:0000256" key="1">
    <source>
        <dbReference type="SAM" id="Phobius"/>
    </source>
</evidence>
<proteinExistence type="predicted"/>
<evidence type="ECO:0000313" key="3">
    <source>
        <dbReference type="Proteomes" id="UP000297245"/>
    </source>
</evidence>